<dbReference type="AlphaFoldDB" id="D7MHN0"/>
<gene>
    <name evidence="2" type="ORF">ARALYDRAFT_659029</name>
</gene>
<feature type="region of interest" description="Disordered" evidence="1">
    <location>
        <begin position="267"/>
        <end position="286"/>
    </location>
</feature>
<evidence type="ECO:0000313" key="2">
    <source>
        <dbReference type="EMBL" id="EFH44659.1"/>
    </source>
</evidence>
<sequence length="286" mass="32671">MADAGSDLEVLDEPLSFRSALSICRIGKREDNSKRDRLLSRDPLPLNRFVGVTNFLEGLWWVDIYYLRLISGCRWILIRFHSAIHVVFADYQVISVSTDASNIGLDLKILEILGFCFKWINLGEEEIQFISGLCYKINLVLRLVEIWFYLVLMRRDRFSDGELYKKGHYALLMSHTPCHRHNYSQQGTDQDSDGDDMECEDTIENTNAGNPHVADAVYGVTGRKKGRIRLQGVSSNKRIAQLLTSPRRRQVQKGVEYVADDKTPRYQDMAKGTVGGGKPPKLKIDR</sequence>
<dbReference type="EMBL" id="GL348719">
    <property type="protein sequence ID" value="EFH44659.1"/>
    <property type="molecule type" value="Genomic_DNA"/>
</dbReference>
<keyword evidence="3" id="KW-1185">Reference proteome</keyword>
<organism evidence="3">
    <name type="scientific">Arabidopsis lyrata subsp. lyrata</name>
    <name type="common">Lyre-leaved rock-cress</name>
    <dbReference type="NCBI Taxonomy" id="81972"/>
    <lineage>
        <taxon>Eukaryota</taxon>
        <taxon>Viridiplantae</taxon>
        <taxon>Streptophyta</taxon>
        <taxon>Embryophyta</taxon>
        <taxon>Tracheophyta</taxon>
        <taxon>Spermatophyta</taxon>
        <taxon>Magnoliopsida</taxon>
        <taxon>eudicotyledons</taxon>
        <taxon>Gunneridae</taxon>
        <taxon>Pentapetalae</taxon>
        <taxon>rosids</taxon>
        <taxon>malvids</taxon>
        <taxon>Brassicales</taxon>
        <taxon>Brassicaceae</taxon>
        <taxon>Camelineae</taxon>
        <taxon>Arabidopsis</taxon>
    </lineage>
</organism>
<dbReference type="HOGENOM" id="CLU_974340_0_0_1"/>
<evidence type="ECO:0000313" key="3">
    <source>
        <dbReference type="Proteomes" id="UP000008694"/>
    </source>
</evidence>
<name>D7MHN0_ARALL</name>
<proteinExistence type="predicted"/>
<accession>D7MHN0</accession>
<reference evidence="3" key="1">
    <citation type="journal article" date="2011" name="Nat. Genet.">
        <title>The Arabidopsis lyrata genome sequence and the basis of rapid genome size change.</title>
        <authorList>
            <person name="Hu T.T."/>
            <person name="Pattyn P."/>
            <person name="Bakker E.G."/>
            <person name="Cao J."/>
            <person name="Cheng J.-F."/>
            <person name="Clark R.M."/>
            <person name="Fahlgren N."/>
            <person name="Fawcett J.A."/>
            <person name="Grimwood J."/>
            <person name="Gundlach H."/>
            <person name="Haberer G."/>
            <person name="Hollister J.D."/>
            <person name="Ossowski S."/>
            <person name="Ottilar R.P."/>
            <person name="Salamov A.A."/>
            <person name="Schneeberger K."/>
            <person name="Spannagl M."/>
            <person name="Wang X."/>
            <person name="Yang L."/>
            <person name="Nasrallah M.E."/>
            <person name="Bergelson J."/>
            <person name="Carrington J.C."/>
            <person name="Gaut B.S."/>
            <person name="Schmutz J."/>
            <person name="Mayer K.F.X."/>
            <person name="Van de Peer Y."/>
            <person name="Grigoriev I.V."/>
            <person name="Nordborg M."/>
            <person name="Weigel D."/>
            <person name="Guo Y.-L."/>
        </authorList>
    </citation>
    <scope>NUCLEOTIDE SEQUENCE [LARGE SCALE GENOMIC DNA]</scope>
    <source>
        <strain evidence="3">cv. MN47</strain>
    </source>
</reference>
<dbReference type="Gramene" id="Al_scaffold_0007_3084">
    <property type="protein sequence ID" value="Al_scaffold_0007_3084"/>
    <property type="gene ID" value="Al_scaffold_0007_3084"/>
</dbReference>
<protein>
    <submittedName>
        <fullName evidence="2">Predicted protein</fullName>
    </submittedName>
</protein>
<dbReference type="Proteomes" id="UP000008694">
    <property type="component" value="Unassembled WGS sequence"/>
</dbReference>
<evidence type="ECO:0000256" key="1">
    <source>
        <dbReference type="SAM" id="MobiDB-lite"/>
    </source>
</evidence>